<evidence type="ECO:0000313" key="3">
    <source>
        <dbReference type="Proteomes" id="UP000823823"/>
    </source>
</evidence>
<feature type="signal peptide" evidence="1">
    <location>
        <begin position="1"/>
        <end position="25"/>
    </location>
</feature>
<proteinExistence type="predicted"/>
<organism evidence="2 3">
    <name type="scientific">Candidatus Brachybacterium merdavium</name>
    <dbReference type="NCBI Taxonomy" id="2838513"/>
    <lineage>
        <taxon>Bacteria</taxon>
        <taxon>Bacillati</taxon>
        <taxon>Actinomycetota</taxon>
        <taxon>Actinomycetes</taxon>
        <taxon>Micrococcales</taxon>
        <taxon>Dermabacteraceae</taxon>
        <taxon>Brachybacterium</taxon>
    </lineage>
</organism>
<reference evidence="2" key="2">
    <citation type="submission" date="2021-04" db="EMBL/GenBank/DDBJ databases">
        <authorList>
            <person name="Gilroy R."/>
        </authorList>
    </citation>
    <scope>NUCLEOTIDE SEQUENCE</scope>
    <source>
        <strain evidence="2">ChiHjej13B12-24818</strain>
    </source>
</reference>
<dbReference type="EMBL" id="DWZH01000126">
    <property type="protein sequence ID" value="HJB11881.1"/>
    <property type="molecule type" value="Genomic_DNA"/>
</dbReference>
<keyword evidence="1" id="KW-0732">Signal</keyword>
<name>A0A9D2LGG9_9MICO</name>
<evidence type="ECO:0000256" key="1">
    <source>
        <dbReference type="SAM" id="SignalP"/>
    </source>
</evidence>
<sequence>MPVPSVARRPRGGVLTVLAMTAVLASCGSAQLLEAGQAEPHYDAVISDVQDALGGLGYELVHAPATRSWEEREGICTYTPGNYEADGLSAALADEE</sequence>
<feature type="non-terminal residue" evidence="2">
    <location>
        <position position="96"/>
    </location>
</feature>
<evidence type="ECO:0000313" key="2">
    <source>
        <dbReference type="EMBL" id="HJB11881.1"/>
    </source>
</evidence>
<dbReference type="AlphaFoldDB" id="A0A9D2LGG9"/>
<gene>
    <name evidence="2" type="ORF">H9786_15385</name>
</gene>
<reference evidence="2" key="1">
    <citation type="journal article" date="2021" name="PeerJ">
        <title>Extensive microbial diversity within the chicken gut microbiome revealed by metagenomics and culture.</title>
        <authorList>
            <person name="Gilroy R."/>
            <person name="Ravi A."/>
            <person name="Getino M."/>
            <person name="Pursley I."/>
            <person name="Horton D.L."/>
            <person name="Alikhan N.F."/>
            <person name="Baker D."/>
            <person name="Gharbi K."/>
            <person name="Hall N."/>
            <person name="Watson M."/>
            <person name="Adriaenssens E.M."/>
            <person name="Foster-Nyarko E."/>
            <person name="Jarju S."/>
            <person name="Secka A."/>
            <person name="Antonio M."/>
            <person name="Oren A."/>
            <person name="Chaudhuri R.R."/>
            <person name="La Ragione R."/>
            <person name="Hildebrand F."/>
            <person name="Pallen M.J."/>
        </authorList>
    </citation>
    <scope>NUCLEOTIDE SEQUENCE</scope>
    <source>
        <strain evidence="2">ChiHjej13B12-24818</strain>
    </source>
</reference>
<dbReference type="Proteomes" id="UP000823823">
    <property type="component" value="Unassembled WGS sequence"/>
</dbReference>
<feature type="chain" id="PRO_5038788665" evidence="1">
    <location>
        <begin position="26"/>
        <end position="96"/>
    </location>
</feature>
<protein>
    <submittedName>
        <fullName evidence="2">Uncharacterized protein</fullName>
    </submittedName>
</protein>
<comment type="caution">
    <text evidence="2">The sequence shown here is derived from an EMBL/GenBank/DDBJ whole genome shotgun (WGS) entry which is preliminary data.</text>
</comment>
<accession>A0A9D2LGG9</accession>